<evidence type="ECO:0000256" key="3">
    <source>
        <dbReference type="ARBA" id="ARBA00022801"/>
    </source>
</evidence>
<comment type="catalytic activity">
    <reaction evidence="4">
        <text>a D-aminoacyl-tRNA + H2O = a tRNA + a D-alpha-amino acid + H(+)</text>
        <dbReference type="Rhea" id="RHEA:13953"/>
        <dbReference type="Rhea" id="RHEA-COMP:10123"/>
        <dbReference type="Rhea" id="RHEA-COMP:10124"/>
        <dbReference type="ChEBI" id="CHEBI:15377"/>
        <dbReference type="ChEBI" id="CHEBI:15378"/>
        <dbReference type="ChEBI" id="CHEBI:59871"/>
        <dbReference type="ChEBI" id="CHEBI:78442"/>
        <dbReference type="ChEBI" id="CHEBI:79333"/>
        <dbReference type="EC" id="3.1.1.96"/>
    </reaction>
</comment>
<evidence type="ECO:0000256" key="4">
    <source>
        <dbReference type="HAMAP-Rule" id="MF_00518"/>
    </source>
</evidence>
<dbReference type="Gene3D" id="3.50.80.10">
    <property type="entry name" value="D-tyrosyl-tRNA(Tyr) deacylase"/>
    <property type="match status" value="1"/>
</dbReference>
<dbReference type="Proteomes" id="UP001298681">
    <property type="component" value="Unassembled WGS sequence"/>
</dbReference>
<evidence type="ECO:0000313" key="5">
    <source>
        <dbReference type="EMBL" id="MCG4611039.1"/>
    </source>
</evidence>
<evidence type="ECO:0000256" key="2">
    <source>
        <dbReference type="ARBA" id="ARBA00022555"/>
    </source>
</evidence>
<proteinExistence type="inferred from homology"/>
<dbReference type="PANTHER" id="PTHR10472">
    <property type="entry name" value="D-TYROSYL-TRNA TYR DEACYLASE"/>
    <property type="match status" value="1"/>
</dbReference>
<dbReference type="EC" id="3.1.1.-" evidence="4"/>
<dbReference type="EC" id="3.1.1.96" evidence="4"/>
<dbReference type="CDD" id="cd00563">
    <property type="entry name" value="Dtyr_deacylase"/>
    <property type="match status" value="1"/>
</dbReference>
<comment type="catalytic activity">
    <reaction evidence="4">
        <text>glycyl-tRNA(Ala) + H2O = tRNA(Ala) + glycine + H(+)</text>
        <dbReference type="Rhea" id="RHEA:53744"/>
        <dbReference type="Rhea" id="RHEA-COMP:9657"/>
        <dbReference type="Rhea" id="RHEA-COMP:13640"/>
        <dbReference type="ChEBI" id="CHEBI:15377"/>
        <dbReference type="ChEBI" id="CHEBI:15378"/>
        <dbReference type="ChEBI" id="CHEBI:57305"/>
        <dbReference type="ChEBI" id="CHEBI:78442"/>
        <dbReference type="ChEBI" id="CHEBI:78522"/>
    </reaction>
</comment>
<dbReference type="Pfam" id="PF02580">
    <property type="entry name" value="Tyr_Deacylase"/>
    <property type="match status" value="1"/>
</dbReference>
<dbReference type="PANTHER" id="PTHR10472:SF5">
    <property type="entry name" value="D-AMINOACYL-TRNA DEACYLASE 1"/>
    <property type="match status" value="1"/>
</dbReference>
<comment type="subunit">
    <text evidence="4">Homodimer.</text>
</comment>
<name>A0ABS9MKP9_9FIRM</name>
<comment type="caution">
    <text evidence="5">The sequence shown here is derived from an EMBL/GenBank/DDBJ whole genome shotgun (WGS) entry which is preliminary data.</text>
</comment>
<keyword evidence="4" id="KW-0963">Cytoplasm</keyword>
<keyword evidence="3 4" id="KW-0378">Hydrolase</keyword>
<accession>A0ABS9MKP9</accession>
<dbReference type="SUPFAM" id="SSF69500">
    <property type="entry name" value="DTD-like"/>
    <property type="match status" value="1"/>
</dbReference>
<dbReference type="RefSeq" id="WP_191520967.1">
    <property type="nucleotide sequence ID" value="NZ_JAKNHQ010000010.1"/>
</dbReference>
<organism evidence="5 6">
    <name type="scientific">Anaeromassilibacillus senegalensis</name>
    <dbReference type="NCBI Taxonomy" id="1673717"/>
    <lineage>
        <taxon>Bacteria</taxon>
        <taxon>Bacillati</taxon>
        <taxon>Bacillota</taxon>
        <taxon>Clostridia</taxon>
        <taxon>Eubacteriales</taxon>
        <taxon>Acutalibacteraceae</taxon>
        <taxon>Anaeromassilibacillus</taxon>
    </lineage>
</organism>
<protein>
    <recommendedName>
        <fullName evidence="4">D-aminoacyl-tRNA deacylase</fullName>
        <shortName evidence="4">DTD</shortName>
        <ecNumber evidence="4">3.1.1.96</ecNumber>
    </recommendedName>
    <alternativeName>
        <fullName evidence="4">Gly-tRNA(Ala) deacylase</fullName>
        <ecNumber evidence="4">3.1.1.-</ecNumber>
    </alternativeName>
</protein>
<keyword evidence="4" id="KW-0694">RNA-binding</keyword>
<comment type="subcellular location">
    <subcellularLocation>
        <location evidence="4">Cytoplasm</location>
    </subcellularLocation>
</comment>
<evidence type="ECO:0000313" key="6">
    <source>
        <dbReference type="Proteomes" id="UP001298681"/>
    </source>
</evidence>
<dbReference type="EMBL" id="JAKNHQ010000010">
    <property type="protein sequence ID" value="MCG4611039.1"/>
    <property type="molecule type" value="Genomic_DNA"/>
</dbReference>
<dbReference type="NCBIfam" id="TIGR00256">
    <property type="entry name" value="D-aminoacyl-tRNA deacylase"/>
    <property type="match status" value="1"/>
</dbReference>
<reference evidence="5 6" key="1">
    <citation type="submission" date="2022-01" db="EMBL/GenBank/DDBJ databases">
        <title>Collection of gut derived symbiotic bacterial strains cultured from healthy donors.</title>
        <authorList>
            <person name="Lin H."/>
            <person name="Kohout C."/>
            <person name="Waligurski E."/>
            <person name="Pamer E.G."/>
        </authorList>
    </citation>
    <scope>NUCLEOTIDE SEQUENCE [LARGE SCALE GENOMIC DNA]</scope>
    <source>
        <strain evidence="5 6">DFI.7.58</strain>
    </source>
</reference>
<dbReference type="GO" id="GO:0051499">
    <property type="term" value="F:D-aminoacyl-tRNA deacylase activity"/>
    <property type="evidence" value="ECO:0007669"/>
    <property type="project" value="UniProtKB-EC"/>
</dbReference>
<dbReference type="HAMAP" id="MF_00518">
    <property type="entry name" value="Deacylase_Dtd"/>
    <property type="match status" value="1"/>
</dbReference>
<keyword evidence="2 4" id="KW-0820">tRNA-binding</keyword>
<sequence length="158" mass="17325">MKAVVQRVKRSSVTIDGKVVGEIGQGLMVLLGVSEDDTERECDYLADKIAGLRIFEDDAGKMNRSLLDIQGEMLIVSQFTLCADCRKGRRPSFVRAARPEKAIPLYERFIAQIQAQGIRTATGEFGADMLVSIENDGPVTIPLDTDEIMPKGNGSHLK</sequence>
<comment type="similarity">
    <text evidence="1 4">Belongs to the DTD family.</text>
</comment>
<gene>
    <name evidence="4 5" type="primary">dtd</name>
    <name evidence="5" type="ORF">L0P57_08855</name>
</gene>
<dbReference type="InterPro" id="IPR003732">
    <property type="entry name" value="Daa-tRNA_deacyls_DTD"/>
</dbReference>
<keyword evidence="6" id="KW-1185">Reference proteome</keyword>
<comment type="function">
    <text evidence="4">An aminoacyl-tRNA editing enzyme that deacylates mischarged D-aminoacyl-tRNAs. Also deacylates mischarged glycyl-tRNA(Ala), protecting cells against glycine mischarging by AlaRS. Acts via tRNA-based rather than protein-based catalysis; rejects L-amino acids rather than detecting D-amino acids in the active site. By recycling D-aminoacyl-tRNA to D-amino acids and free tRNA molecules, this enzyme counteracts the toxicity associated with the formation of D-aminoacyl-tRNA entities in vivo and helps enforce protein L-homochirality.</text>
</comment>
<evidence type="ECO:0000256" key="1">
    <source>
        <dbReference type="ARBA" id="ARBA00009673"/>
    </source>
</evidence>
<feature type="short sequence motif" description="Gly-cisPro motif, important for rejection of L-amino acids" evidence="4">
    <location>
        <begin position="137"/>
        <end position="138"/>
    </location>
</feature>
<comment type="domain">
    <text evidence="4">A Gly-cisPro motif from one monomer fits into the active site of the other monomer to allow specific chiral rejection of L-amino acids.</text>
</comment>
<dbReference type="InterPro" id="IPR023509">
    <property type="entry name" value="DTD-like_sf"/>
</dbReference>